<dbReference type="EC" id="1.1.1.-" evidence="2"/>
<dbReference type="InterPro" id="IPR036291">
    <property type="entry name" value="NAD(P)-bd_dom_sf"/>
</dbReference>
<evidence type="ECO:0000313" key="2">
    <source>
        <dbReference type="EMBL" id="MFC3763895.1"/>
    </source>
</evidence>
<keyword evidence="3" id="KW-1185">Reference proteome</keyword>
<dbReference type="InterPro" id="IPR002347">
    <property type="entry name" value="SDR_fam"/>
</dbReference>
<evidence type="ECO:0000313" key="3">
    <source>
        <dbReference type="Proteomes" id="UP001595699"/>
    </source>
</evidence>
<accession>A0ABV7YEZ6</accession>
<feature type="domain" description="Ketoreductase" evidence="1">
    <location>
        <begin position="8"/>
        <end position="191"/>
    </location>
</feature>
<proteinExistence type="predicted"/>
<dbReference type="PRINTS" id="PR00080">
    <property type="entry name" value="SDRFAMILY"/>
</dbReference>
<dbReference type="PANTHER" id="PTHR43975:SF2">
    <property type="entry name" value="EG:BACR7A4.14 PROTEIN-RELATED"/>
    <property type="match status" value="1"/>
</dbReference>
<gene>
    <name evidence="2" type="ORF">ACFOUW_23870</name>
</gene>
<dbReference type="Proteomes" id="UP001595699">
    <property type="component" value="Unassembled WGS sequence"/>
</dbReference>
<keyword evidence="2" id="KW-0560">Oxidoreductase</keyword>
<organism evidence="2 3">
    <name type="scientific">Tenggerimyces flavus</name>
    <dbReference type="NCBI Taxonomy" id="1708749"/>
    <lineage>
        <taxon>Bacteria</taxon>
        <taxon>Bacillati</taxon>
        <taxon>Actinomycetota</taxon>
        <taxon>Actinomycetes</taxon>
        <taxon>Propionibacteriales</taxon>
        <taxon>Nocardioidaceae</taxon>
        <taxon>Tenggerimyces</taxon>
    </lineage>
</organism>
<sequence length="256" mass="26599">MTGRVAGKVVLVTGGAGGIGEATARLFWEEGASVALVDVDQAAAEQAAAGIGTERVLALGAALDEEAEARRVVEATVERFGRLDVLANVAGVRVYGPITEADGDSWDRILRGNLLQLAHCSKYAVPEMAKNGGGNIVNVSSANAIRGRGGMPQYDATKAGVLALTRSMAHDHAADNVRVNAVCPGPTLTEFHVRRRVEATGESAEQARAFLAAQTPTLLGRQADPREIAYSILFLGGDESSYITGATLMVDGGLTA</sequence>
<dbReference type="RefSeq" id="WP_205120910.1">
    <property type="nucleotide sequence ID" value="NZ_JAFBCM010000001.1"/>
</dbReference>
<dbReference type="SUPFAM" id="SSF51735">
    <property type="entry name" value="NAD(P)-binding Rossmann-fold domains"/>
    <property type="match status" value="1"/>
</dbReference>
<dbReference type="InterPro" id="IPR057326">
    <property type="entry name" value="KR_dom"/>
</dbReference>
<dbReference type="PANTHER" id="PTHR43975">
    <property type="entry name" value="ZGC:101858"/>
    <property type="match status" value="1"/>
</dbReference>
<name>A0ABV7YEZ6_9ACTN</name>
<comment type="caution">
    <text evidence="2">The sequence shown here is derived from an EMBL/GenBank/DDBJ whole genome shotgun (WGS) entry which is preliminary data.</text>
</comment>
<dbReference type="Gene3D" id="3.40.50.720">
    <property type="entry name" value="NAD(P)-binding Rossmann-like Domain"/>
    <property type="match status" value="1"/>
</dbReference>
<dbReference type="GO" id="GO:0016491">
    <property type="term" value="F:oxidoreductase activity"/>
    <property type="evidence" value="ECO:0007669"/>
    <property type="project" value="UniProtKB-KW"/>
</dbReference>
<protein>
    <submittedName>
        <fullName evidence="2">SDR family NAD(P)-dependent oxidoreductase</fullName>
        <ecNumber evidence="2">1.1.1.-</ecNumber>
    </submittedName>
</protein>
<dbReference type="SMART" id="SM00822">
    <property type="entry name" value="PKS_KR"/>
    <property type="match status" value="1"/>
</dbReference>
<evidence type="ECO:0000259" key="1">
    <source>
        <dbReference type="SMART" id="SM00822"/>
    </source>
</evidence>
<dbReference type="CDD" id="cd05233">
    <property type="entry name" value="SDR_c"/>
    <property type="match status" value="1"/>
</dbReference>
<dbReference type="Pfam" id="PF13561">
    <property type="entry name" value="adh_short_C2"/>
    <property type="match status" value="1"/>
</dbReference>
<reference evidence="3" key="1">
    <citation type="journal article" date="2019" name="Int. J. Syst. Evol. Microbiol.">
        <title>The Global Catalogue of Microorganisms (GCM) 10K type strain sequencing project: providing services to taxonomists for standard genome sequencing and annotation.</title>
        <authorList>
            <consortium name="The Broad Institute Genomics Platform"/>
            <consortium name="The Broad Institute Genome Sequencing Center for Infectious Disease"/>
            <person name="Wu L."/>
            <person name="Ma J."/>
        </authorList>
    </citation>
    <scope>NUCLEOTIDE SEQUENCE [LARGE SCALE GENOMIC DNA]</scope>
    <source>
        <strain evidence="3">CGMCC 4.7241</strain>
    </source>
</reference>
<dbReference type="PRINTS" id="PR00081">
    <property type="entry name" value="GDHRDH"/>
</dbReference>
<dbReference type="EMBL" id="JBHRZH010000021">
    <property type="protein sequence ID" value="MFC3763895.1"/>
    <property type="molecule type" value="Genomic_DNA"/>
</dbReference>